<protein>
    <submittedName>
        <fullName evidence="4">Zcf30 protein</fullName>
    </submittedName>
</protein>
<dbReference type="SMART" id="SM00906">
    <property type="entry name" value="Fungal_trans"/>
    <property type="match status" value="1"/>
</dbReference>
<feature type="region of interest" description="Disordered" evidence="2">
    <location>
        <begin position="150"/>
        <end position="227"/>
    </location>
</feature>
<dbReference type="AlphaFoldDB" id="H8WWS9"/>
<dbReference type="GO" id="GO:0008270">
    <property type="term" value="F:zinc ion binding"/>
    <property type="evidence" value="ECO:0007669"/>
    <property type="project" value="InterPro"/>
</dbReference>
<dbReference type="InterPro" id="IPR001138">
    <property type="entry name" value="Zn2Cys6_DnaBD"/>
</dbReference>
<gene>
    <name evidence="4" type="ORF">CORT_0A06840</name>
</gene>
<dbReference type="PANTHER" id="PTHR30304">
    <property type="entry name" value="D-TAGATOSE-1,6-BISPHOSPHATE ALDOLASE"/>
    <property type="match status" value="1"/>
</dbReference>
<accession>H8WWS9</accession>
<sequence length="764" mass="86453">MAKEKRTKPCCNCKRSKVKCVYEGALPCQRCLKTGQAATCQFVHKLPSLKLPSLESKEPALPAVAPISLNPINLMGVQKPQISNMSALLPSRSTFNSPPFKEGLSPIPSTKHLHTDRSTGNDIQWKSDIEQRLDSFDNKIDSLVDLLKQNQQYPNGGPGLPRIQPQPQADHSQSSRDSNNEPRYLYPPATNSFDHSSKRRKLGDNLDFKDKSTSAERSQPHPDDFRDGFLTKKEAKDLFKFFDSNIAQQLFGFEISKFQVDDIWESCPVLVCAISTIASIHHPQLSFKSSQLSIYLRDICGTLFYQNRPTDKPSAFNTIVALILCSFWLSDSQMFTGLALQIAKEYGLNNPNYGKNKDDLKLWYLLYVLDGQQSMAFNRQPLVSSQEYSLKHSRELLITEDEKKLSQAKRQLEDKIEPSTGVVNETSEEDVHKMLLKQKFTDLRLVSQVEYNQALSEAFRGDAWGLLMPSTFGIPSKSNLELDKWMVSWTVLLAPGNYGAVWSTKSTLIYYNFAKMHINSSAVRQLSMNPNDSGLFPAWNKSVEKNMTQTQRKPQTDEIDSEEDSDSDSLHDEDDFISNKELVSPDKAAINANIALNAAHTVINLVINDKDILDNLKYVPVHIHIMLYYAALLLINPPAKSNNASVTLTLEIYYDKLLDNLRTVSMLKRKIYSNLPIDSNFGSRFIRSLENVEEEKLSEIKEFMFDLEDHELRSAFERKVNSFVETSDNIVELTEFSESGESSRASTPRAEKISAWPGSHHGHP</sequence>
<dbReference type="InterPro" id="IPR007219">
    <property type="entry name" value="XnlR_reg_dom"/>
</dbReference>
<dbReference type="eggNOG" id="ENOG502QW6D">
    <property type="taxonomic scope" value="Eukaryota"/>
</dbReference>
<dbReference type="GO" id="GO:0003677">
    <property type="term" value="F:DNA binding"/>
    <property type="evidence" value="ECO:0007669"/>
    <property type="project" value="InterPro"/>
</dbReference>
<feature type="compositionally biased region" description="Polar residues" evidence="2">
    <location>
        <begin position="165"/>
        <end position="177"/>
    </location>
</feature>
<dbReference type="RefSeq" id="XP_003866508.1">
    <property type="nucleotide sequence ID" value="XM_003866460.1"/>
</dbReference>
<feature type="domain" description="Zn(2)-C6 fungal-type" evidence="3">
    <location>
        <begin position="9"/>
        <end position="42"/>
    </location>
</feature>
<dbReference type="GeneID" id="14537833"/>
<dbReference type="PROSITE" id="PS00463">
    <property type="entry name" value="ZN2_CY6_FUNGAL_1"/>
    <property type="match status" value="1"/>
</dbReference>
<reference evidence="4 5" key="1">
    <citation type="journal article" date="2012" name="PLoS ONE">
        <title>Sequence and analysis of the genome of the pathogenic yeast Candida orthopsilosis.</title>
        <authorList>
            <person name="Riccombeni A."/>
            <person name="Vidanes G."/>
            <person name="Proux-Wera E."/>
            <person name="Wolfe K.H."/>
            <person name="Butler G."/>
        </authorList>
    </citation>
    <scope>NUCLEOTIDE SEQUENCE [LARGE SCALE GENOMIC DNA]</scope>
    <source>
        <strain evidence="4 5">Co 90-125</strain>
    </source>
</reference>
<dbReference type="PANTHER" id="PTHR30304:SF4">
    <property type="entry name" value="ZN(II)2CYS6 TRANSCRIPTION FACTOR (EUROFUNG)"/>
    <property type="match status" value="1"/>
</dbReference>
<dbReference type="CDD" id="cd00067">
    <property type="entry name" value="GAL4"/>
    <property type="match status" value="1"/>
</dbReference>
<dbReference type="HOGENOM" id="CLU_009418_0_0_1"/>
<evidence type="ECO:0000256" key="2">
    <source>
        <dbReference type="SAM" id="MobiDB-lite"/>
    </source>
</evidence>
<keyword evidence="1" id="KW-0539">Nucleus</keyword>
<feature type="region of interest" description="Disordered" evidence="2">
    <location>
        <begin position="93"/>
        <end position="120"/>
    </location>
</feature>
<feature type="region of interest" description="Disordered" evidence="2">
    <location>
        <begin position="546"/>
        <end position="572"/>
    </location>
</feature>
<proteinExistence type="predicted"/>
<organism evidence="4 5">
    <name type="scientific">Candida orthopsilosis (strain 90-125)</name>
    <name type="common">Yeast</name>
    <dbReference type="NCBI Taxonomy" id="1136231"/>
    <lineage>
        <taxon>Eukaryota</taxon>
        <taxon>Fungi</taxon>
        <taxon>Dikarya</taxon>
        <taxon>Ascomycota</taxon>
        <taxon>Saccharomycotina</taxon>
        <taxon>Pichiomycetes</taxon>
        <taxon>Debaryomycetaceae</taxon>
        <taxon>Candida/Lodderomyces clade</taxon>
        <taxon>Candida</taxon>
    </lineage>
</organism>
<dbReference type="GO" id="GO:0000981">
    <property type="term" value="F:DNA-binding transcription factor activity, RNA polymerase II-specific"/>
    <property type="evidence" value="ECO:0007669"/>
    <property type="project" value="InterPro"/>
</dbReference>
<dbReference type="CDD" id="cd12148">
    <property type="entry name" value="fungal_TF_MHR"/>
    <property type="match status" value="1"/>
</dbReference>
<evidence type="ECO:0000313" key="5">
    <source>
        <dbReference type="Proteomes" id="UP000005018"/>
    </source>
</evidence>
<feature type="region of interest" description="Disordered" evidence="2">
    <location>
        <begin position="735"/>
        <end position="764"/>
    </location>
</feature>
<keyword evidence="5" id="KW-1185">Reference proteome</keyword>
<dbReference type="PROSITE" id="PS50048">
    <property type="entry name" value="ZN2_CY6_FUNGAL_2"/>
    <property type="match status" value="1"/>
</dbReference>
<evidence type="ECO:0000256" key="1">
    <source>
        <dbReference type="ARBA" id="ARBA00023242"/>
    </source>
</evidence>
<evidence type="ECO:0000313" key="4">
    <source>
        <dbReference type="EMBL" id="CCG21069.1"/>
    </source>
</evidence>
<feature type="compositionally biased region" description="Polar residues" evidence="2">
    <location>
        <begin position="736"/>
        <end position="746"/>
    </location>
</feature>
<dbReference type="InterPro" id="IPR050246">
    <property type="entry name" value="Class_II_FBP_aldolase"/>
</dbReference>
<name>H8WWS9_CANO9</name>
<dbReference type="EMBL" id="HE681719">
    <property type="protein sequence ID" value="CCG21069.1"/>
    <property type="molecule type" value="Genomic_DNA"/>
</dbReference>
<feature type="compositionally biased region" description="Acidic residues" evidence="2">
    <location>
        <begin position="557"/>
        <end position="572"/>
    </location>
</feature>
<dbReference type="OrthoDB" id="4060227at2759"/>
<dbReference type="GO" id="GO:0006351">
    <property type="term" value="P:DNA-templated transcription"/>
    <property type="evidence" value="ECO:0007669"/>
    <property type="project" value="InterPro"/>
</dbReference>
<evidence type="ECO:0000259" key="3">
    <source>
        <dbReference type="PROSITE" id="PS50048"/>
    </source>
</evidence>
<dbReference type="Proteomes" id="UP000005018">
    <property type="component" value="Chromosome 1"/>
</dbReference>
<feature type="compositionally biased region" description="Basic and acidic residues" evidence="2">
    <location>
        <begin position="202"/>
        <end position="227"/>
    </location>
</feature>
<dbReference type="KEGG" id="cot:CORT_0A06840"/>